<name>K2PEN8_9HYPH</name>
<dbReference type="SMART" id="SM00858">
    <property type="entry name" value="SAF"/>
    <property type="match status" value="1"/>
</dbReference>
<feature type="domain" description="AFP-like" evidence="1">
    <location>
        <begin position="289"/>
        <end position="345"/>
    </location>
</feature>
<gene>
    <name evidence="2" type="ORF">QWE_11286</name>
</gene>
<dbReference type="RefSeq" id="WP_006726247.1">
    <property type="nucleotide sequence ID" value="NZ_ALJF01000009.1"/>
</dbReference>
<dbReference type="SUPFAM" id="SSF51269">
    <property type="entry name" value="AFP III-like domain"/>
    <property type="match status" value="1"/>
</dbReference>
<dbReference type="PANTHER" id="PTHR42966:SF1">
    <property type="entry name" value="SIALIC ACID SYNTHASE"/>
    <property type="match status" value="1"/>
</dbReference>
<organism evidence="2 3">
    <name type="scientific">Agrobacterium albertimagni AOL15</name>
    <dbReference type="NCBI Taxonomy" id="1156935"/>
    <lineage>
        <taxon>Bacteria</taxon>
        <taxon>Pseudomonadati</taxon>
        <taxon>Pseudomonadota</taxon>
        <taxon>Alphaproteobacteria</taxon>
        <taxon>Hyphomicrobiales</taxon>
        <taxon>Rhizobiaceae</taxon>
        <taxon>Rhizobium/Agrobacterium group</taxon>
        <taxon>Agrobacterium</taxon>
    </lineage>
</organism>
<evidence type="ECO:0000313" key="3">
    <source>
        <dbReference type="Proteomes" id="UP000007123"/>
    </source>
</evidence>
<dbReference type="Proteomes" id="UP000007123">
    <property type="component" value="Unassembled WGS sequence"/>
</dbReference>
<reference evidence="2 3" key="1">
    <citation type="journal article" date="2012" name="J. Bacteriol.">
        <title>Draft Genome Sequence of Agrobacterium albertimagni Strain AOL15.</title>
        <authorList>
            <person name="Trimble W.L."/>
            <person name="Phung le T."/>
            <person name="Meyer F."/>
            <person name="Gilbert J.A."/>
            <person name="Silver S."/>
        </authorList>
    </citation>
    <scope>NUCLEOTIDE SEQUENCE [LARGE SCALE GENOMIC DNA]</scope>
    <source>
        <strain evidence="2 3">AOL15</strain>
    </source>
</reference>
<dbReference type="InterPro" id="IPR006190">
    <property type="entry name" value="SAF_AFP_Neu5Ac"/>
</dbReference>
<dbReference type="GO" id="GO:0047444">
    <property type="term" value="F:N-acylneuraminate-9-phosphate synthase activity"/>
    <property type="evidence" value="ECO:0007669"/>
    <property type="project" value="TreeGrafter"/>
</dbReference>
<dbReference type="AlphaFoldDB" id="K2PEN8"/>
<proteinExistence type="predicted"/>
<dbReference type="PROSITE" id="PS50844">
    <property type="entry name" value="AFP_LIKE"/>
    <property type="match status" value="1"/>
</dbReference>
<dbReference type="CDD" id="cd11615">
    <property type="entry name" value="SAF_NeuB_like"/>
    <property type="match status" value="1"/>
</dbReference>
<dbReference type="Gene3D" id="3.90.1210.10">
    <property type="entry name" value="Antifreeze-like/N-acetylneuraminic acid synthase C-terminal domain"/>
    <property type="match status" value="1"/>
</dbReference>
<keyword evidence="3" id="KW-1185">Reference proteome</keyword>
<dbReference type="SUPFAM" id="SSF51569">
    <property type="entry name" value="Aldolase"/>
    <property type="match status" value="1"/>
</dbReference>
<dbReference type="STRING" id="1156935.QWE_11286"/>
<dbReference type="InterPro" id="IPR057736">
    <property type="entry name" value="SAF_PseI/NeuA/NeuB"/>
</dbReference>
<evidence type="ECO:0000259" key="1">
    <source>
        <dbReference type="PROSITE" id="PS50844"/>
    </source>
</evidence>
<sequence length="345" mass="36773">MADPIVKSTFIIAEAGVNHNGSLDMALQLVDAAAHAGADAVKFQTFSADKLVRRGAEKALYQQKATGAGDQYDMLKSLEMSVEMHECILKRCHERGIEFMSTAFDEDSFDYLVSLGIKRVKVPSGEITNHPFLRHMASSGLPIILSTGMATIDEVREAAEVVGRACPGGAFANSLVILHCTSNYPAAPDDVNLLAMRTIGDELGVPVGYSDHTLGITIPIAAVGMGAEVIEKHFTLDKTLAGPDHGASLDPRELTSMVEAIRLVDRARGNGVKEPKESELPVRALVRRSVTSKYAIAAGAVINASDLVLLRPGTGISPAELNSVTGRRAIRDISAGETLQWSDLA</sequence>
<dbReference type="GO" id="GO:0016051">
    <property type="term" value="P:carbohydrate biosynthetic process"/>
    <property type="evidence" value="ECO:0007669"/>
    <property type="project" value="InterPro"/>
</dbReference>
<dbReference type="InterPro" id="IPR036732">
    <property type="entry name" value="AFP_Neu5c_C_sf"/>
</dbReference>
<evidence type="ECO:0000313" key="2">
    <source>
        <dbReference type="EMBL" id="EKF59378.1"/>
    </source>
</evidence>
<dbReference type="EMBL" id="ALJF01000009">
    <property type="protein sequence ID" value="EKF59378.1"/>
    <property type="molecule type" value="Genomic_DNA"/>
</dbReference>
<dbReference type="InterPro" id="IPR051690">
    <property type="entry name" value="PseI-like"/>
</dbReference>
<dbReference type="Gene3D" id="3.20.20.70">
    <property type="entry name" value="Aldolase class I"/>
    <property type="match status" value="1"/>
</dbReference>
<accession>K2PEN8</accession>
<comment type="caution">
    <text evidence="2">The sequence shown here is derived from an EMBL/GenBank/DDBJ whole genome shotgun (WGS) entry which is preliminary data.</text>
</comment>
<dbReference type="Pfam" id="PF03102">
    <property type="entry name" value="NeuB"/>
    <property type="match status" value="1"/>
</dbReference>
<dbReference type="eggNOG" id="COG2089">
    <property type="taxonomic scope" value="Bacteria"/>
</dbReference>
<dbReference type="PANTHER" id="PTHR42966">
    <property type="entry name" value="N-ACETYLNEURAMINATE SYNTHASE"/>
    <property type="match status" value="1"/>
</dbReference>
<protein>
    <submittedName>
        <fullName evidence="2">N-acetylneuraminic acid condensing enzyme</fullName>
    </submittedName>
</protein>
<dbReference type="InterPro" id="IPR020007">
    <property type="entry name" value="NeuB/NeuA"/>
</dbReference>
<dbReference type="InterPro" id="IPR013974">
    <property type="entry name" value="SAF"/>
</dbReference>
<dbReference type="InterPro" id="IPR013785">
    <property type="entry name" value="Aldolase_TIM"/>
</dbReference>
<dbReference type="Pfam" id="PF08666">
    <property type="entry name" value="SAF"/>
    <property type="match status" value="1"/>
</dbReference>
<dbReference type="InterPro" id="IPR013132">
    <property type="entry name" value="PseI/NeuA/B-like_N"/>
</dbReference>
<dbReference type="NCBIfam" id="TIGR03569">
    <property type="entry name" value="NeuB_NnaB"/>
    <property type="match status" value="1"/>
</dbReference>